<dbReference type="GO" id="GO:0020037">
    <property type="term" value="F:heme binding"/>
    <property type="evidence" value="ECO:0007669"/>
    <property type="project" value="InterPro"/>
</dbReference>
<dbReference type="PANTHER" id="PTHR24305:SF166">
    <property type="entry name" value="CYTOCHROME P450 12A4, MITOCHONDRIAL-RELATED"/>
    <property type="match status" value="1"/>
</dbReference>
<dbReference type="InterPro" id="IPR036396">
    <property type="entry name" value="Cyt_P450_sf"/>
</dbReference>
<protein>
    <submittedName>
        <fullName evidence="8">Cytochrome P450</fullName>
    </submittedName>
</protein>
<comment type="similarity">
    <text evidence="2 6">Belongs to the cytochrome P450 family.</text>
</comment>
<dbReference type="Proteomes" id="UP001172101">
    <property type="component" value="Unassembled WGS sequence"/>
</dbReference>
<keyword evidence="3 6" id="KW-0349">Heme</keyword>
<keyword evidence="5 6" id="KW-0408">Iron</keyword>
<dbReference type="GO" id="GO:0004497">
    <property type="term" value="F:monooxygenase activity"/>
    <property type="evidence" value="ECO:0007669"/>
    <property type="project" value="UniProtKB-KW"/>
</dbReference>
<dbReference type="GO" id="GO:0005506">
    <property type="term" value="F:iron ion binding"/>
    <property type="evidence" value="ECO:0007669"/>
    <property type="project" value="InterPro"/>
</dbReference>
<keyword evidence="7" id="KW-0472">Membrane</keyword>
<evidence type="ECO:0000256" key="6">
    <source>
        <dbReference type="RuleBase" id="RU000461"/>
    </source>
</evidence>
<sequence>MDWSRARLDHLSTLVPGVGSKTAAELAVAVVAAVLVALSGWSVVAWATSSLRKFPGPFLAEQQVPTEGHGTPRKIQPVVRIGPNLLILDYPELVRTIYGTDEKWCKMRLWLPVPLARFESHNNSSAVIDGKITFNLFIEPDAAEHTRKKRPVAKYFTMSAVLRLEPHIDSAIGEFIAQLDERFRLGPQQLGGLALPSPSTDPLKIIPPGTPVGVNAYAGTPVGVSAYVLGRNRSLWGTDAVEFRPERWLDAEAAAKESEDARARLLRQLAAVDFVFGAGPRVCLGKHLAMVEIYKVLATLANRYDAELAFPDREWAVRNFWLLKGEGLAVRLRVRE</sequence>
<dbReference type="InterPro" id="IPR050121">
    <property type="entry name" value="Cytochrome_P450_monoxygenase"/>
</dbReference>
<evidence type="ECO:0000256" key="4">
    <source>
        <dbReference type="ARBA" id="ARBA00022723"/>
    </source>
</evidence>
<feature type="transmembrane region" description="Helical" evidence="7">
    <location>
        <begin position="26"/>
        <end position="47"/>
    </location>
</feature>
<evidence type="ECO:0000256" key="3">
    <source>
        <dbReference type="ARBA" id="ARBA00022617"/>
    </source>
</evidence>
<dbReference type="Gene3D" id="1.10.630.10">
    <property type="entry name" value="Cytochrome P450"/>
    <property type="match status" value="2"/>
</dbReference>
<dbReference type="PROSITE" id="PS00086">
    <property type="entry name" value="CYTOCHROME_P450"/>
    <property type="match status" value="1"/>
</dbReference>
<reference evidence="8" key="1">
    <citation type="submission" date="2023-06" db="EMBL/GenBank/DDBJ databases">
        <title>Genome-scale phylogeny and comparative genomics of the fungal order Sordariales.</title>
        <authorList>
            <consortium name="Lawrence Berkeley National Laboratory"/>
            <person name="Hensen N."/>
            <person name="Bonometti L."/>
            <person name="Westerberg I."/>
            <person name="Brannstrom I.O."/>
            <person name="Guillou S."/>
            <person name="Cros-Aarteil S."/>
            <person name="Calhoun S."/>
            <person name="Haridas S."/>
            <person name="Kuo A."/>
            <person name="Mondo S."/>
            <person name="Pangilinan J."/>
            <person name="Riley R."/>
            <person name="LaButti K."/>
            <person name="Andreopoulos B."/>
            <person name="Lipzen A."/>
            <person name="Chen C."/>
            <person name="Yanf M."/>
            <person name="Daum C."/>
            <person name="Ng V."/>
            <person name="Clum A."/>
            <person name="Steindorff A."/>
            <person name="Ohm R."/>
            <person name="Martin F."/>
            <person name="Silar P."/>
            <person name="Natvig D."/>
            <person name="Lalanne C."/>
            <person name="Gautier V."/>
            <person name="Ament-velasquez S.L."/>
            <person name="Kruys A."/>
            <person name="Hutchinson M.I."/>
            <person name="Powell A.J."/>
            <person name="Barry K."/>
            <person name="Miller A.N."/>
            <person name="Grigoriev I.V."/>
            <person name="Debuchy R."/>
            <person name="Gladieux P."/>
            <person name="Thoren M.H."/>
            <person name="Johannesson H."/>
        </authorList>
    </citation>
    <scope>NUCLEOTIDE SEQUENCE</scope>
    <source>
        <strain evidence="8">SMH2392-1A</strain>
    </source>
</reference>
<comment type="cofactor">
    <cofactor evidence="1">
        <name>heme</name>
        <dbReference type="ChEBI" id="CHEBI:30413"/>
    </cofactor>
</comment>
<keyword evidence="4 6" id="KW-0479">Metal-binding</keyword>
<organism evidence="8 9">
    <name type="scientific">Lasiosphaeria miniovina</name>
    <dbReference type="NCBI Taxonomy" id="1954250"/>
    <lineage>
        <taxon>Eukaryota</taxon>
        <taxon>Fungi</taxon>
        <taxon>Dikarya</taxon>
        <taxon>Ascomycota</taxon>
        <taxon>Pezizomycotina</taxon>
        <taxon>Sordariomycetes</taxon>
        <taxon>Sordariomycetidae</taxon>
        <taxon>Sordariales</taxon>
        <taxon>Lasiosphaeriaceae</taxon>
        <taxon>Lasiosphaeria</taxon>
    </lineage>
</organism>
<proteinExistence type="inferred from homology"/>
<dbReference type="GO" id="GO:0016705">
    <property type="term" value="F:oxidoreductase activity, acting on paired donors, with incorporation or reduction of molecular oxygen"/>
    <property type="evidence" value="ECO:0007669"/>
    <property type="project" value="InterPro"/>
</dbReference>
<keyword evidence="6" id="KW-0503">Monooxygenase</keyword>
<dbReference type="RefSeq" id="XP_060289581.1">
    <property type="nucleotide sequence ID" value="XM_060447231.1"/>
</dbReference>
<dbReference type="PANTHER" id="PTHR24305">
    <property type="entry name" value="CYTOCHROME P450"/>
    <property type="match status" value="1"/>
</dbReference>
<keyword evidence="7" id="KW-1133">Transmembrane helix</keyword>
<evidence type="ECO:0000313" key="8">
    <source>
        <dbReference type="EMBL" id="KAK0701917.1"/>
    </source>
</evidence>
<dbReference type="Pfam" id="PF00067">
    <property type="entry name" value="p450"/>
    <property type="match status" value="1"/>
</dbReference>
<keyword evidence="7" id="KW-0812">Transmembrane</keyword>
<evidence type="ECO:0000313" key="9">
    <source>
        <dbReference type="Proteomes" id="UP001172101"/>
    </source>
</evidence>
<keyword evidence="9" id="KW-1185">Reference proteome</keyword>
<dbReference type="InterPro" id="IPR001128">
    <property type="entry name" value="Cyt_P450"/>
</dbReference>
<dbReference type="SUPFAM" id="SSF48264">
    <property type="entry name" value="Cytochrome P450"/>
    <property type="match status" value="2"/>
</dbReference>
<comment type="caution">
    <text evidence="8">The sequence shown here is derived from an EMBL/GenBank/DDBJ whole genome shotgun (WGS) entry which is preliminary data.</text>
</comment>
<evidence type="ECO:0000256" key="5">
    <source>
        <dbReference type="ARBA" id="ARBA00023004"/>
    </source>
</evidence>
<gene>
    <name evidence="8" type="ORF">B0T26DRAFT_807762</name>
</gene>
<evidence type="ECO:0000256" key="7">
    <source>
        <dbReference type="SAM" id="Phobius"/>
    </source>
</evidence>
<evidence type="ECO:0000256" key="1">
    <source>
        <dbReference type="ARBA" id="ARBA00001971"/>
    </source>
</evidence>
<evidence type="ECO:0000256" key="2">
    <source>
        <dbReference type="ARBA" id="ARBA00010617"/>
    </source>
</evidence>
<accession>A0AA40DIC8</accession>
<dbReference type="InterPro" id="IPR017972">
    <property type="entry name" value="Cyt_P450_CS"/>
</dbReference>
<dbReference type="AlphaFoldDB" id="A0AA40DIC8"/>
<dbReference type="GeneID" id="85330501"/>
<dbReference type="EMBL" id="JAUIRO010000009">
    <property type="protein sequence ID" value="KAK0701917.1"/>
    <property type="molecule type" value="Genomic_DNA"/>
</dbReference>
<keyword evidence="6" id="KW-0560">Oxidoreductase</keyword>
<name>A0AA40DIC8_9PEZI</name>